<accession>A0A0L0G0X7</accession>
<feature type="compositionally biased region" description="Basic and acidic residues" evidence="1">
    <location>
        <begin position="30"/>
        <end position="45"/>
    </location>
</feature>
<evidence type="ECO:0000313" key="4">
    <source>
        <dbReference type="Proteomes" id="UP000054560"/>
    </source>
</evidence>
<feature type="region of interest" description="Disordered" evidence="1">
    <location>
        <begin position="25"/>
        <end position="125"/>
    </location>
</feature>
<evidence type="ECO:0000256" key="2">
    <source>
        <dbReference type="SAM" id="SignalP"/>
    </source>
</evidence>
<feature type="compositionally biased region" description="Polar residues" evidence="1">
    <location>
        <begin position="494"/>
        <end position="508"/>
    </location>
</feature>
<feature type="region of interest" description="Disordered" evidence="1">
    <location>
        <begin position="462"/>
        <end position="542"/>
    </location>
</feature>
<evidence type="ECO:0000256" key="1">
    <source>
        <dbReference type="SAM" id="MobiDB-lite"/>
    </source>
</evidence>
<feature type="compositionally biased region" description="Polar residues" evidence="1">
    <location>
        <begin position="237"/>
        <end position="248"/>
    </location>
</feature>
<dbReference type="GeneID" id="25906351"/>
<feature type="region of interest" description="Disordered" evidence="1">
    <location>
        <begin position="168"/>
        <end position="254"/>
    </location>
</feature>
<reference evidence="3 4" key="1">
    <citation type="submission" date="2011-02" db="EMBL/GenBank/DDBJ databases">
        <title>The Genome Sequence of Sphaeroforma arctica JP610.</title>
        <authorList>
            <consortium name="The Broad Institute Genome Sequencing Platform"/>
            <person name="Russ C."/>
            <person name="Cuomo C."/>
            <person name="Young S.K."/>
            <person name="Zeng Q."/>
            <person name="Gargeya S."/>
            <person name="Alvarado L."/>
            <person name="Berlin A."/>
            <person name="Chapman S.B."/>
            <person name="Chen Z."/>
            <person name="Freedman E."/>
            <person name="Gellesch M."/>
            <person name="Goldberg J."/>
            <person name="Griggs A."/>
            <person name="Gujja S."/>
            <person name="Heilman E."/>
            <person name="Heiman D."/>
            <person name="Howarth C."/>
            <person name="Mehta T."/>
            <person name="Neiman D."/>
            <person name="Pearson M."/>
            <person name="Roberts A."/>
            <person name="Saif S."/>
            <person name="Shea T."/>
            <person name="Shenoy N."/>
            <person name="Sisk P."/>
            <person name="Stolte C."/>
            <person name="Sykes S."/>
            <person name="White J."/>
            <person name="Yandava C."/>
            <person name="Burger G."/>
            <person name="Gray M.W."/>
            <person name="Holland P.W.H."/>
            <person name="King N."/>
            <person name="Lang F.B.F."/>
            <person name="Roger A.J."/>
            <person name="Ruiz-Trillo I."/>
            <person name="Haas B."/>
            <person name="Nusbaum C."/>
            <person name="Birren B."/>
        </authorList>
    </citation>
    <scope>NUCLEOTIDE SEQUENCE [LARGE SCALE GENOMIC DNA]</scope>
    <source>
        <strain evidence="3 4">JP610</strain>
    </source>
</reference>
<dbReference type="EMBL" id="KQ241987">
    <property type="protein sequence ID" value="KNC81858.1"/>
    <property type="molecule type" value="Genomic_DNA"/>
</dbReference>
<name>A0A0L0G0X7_9EUKA</name>
<proteinExistence type="predicted"/>
<keyword evidence="2" id="KW-0732">Signal</keyword>
<feature type="compositionally biased region" description="Low complexity" evidence="1">
    <location>
        <begin position="189"/>
        <end position="208"/>
    </location>
</feature>
<feature type="compositionally biased region" description="Basic and acidic residues" evidence="1">
    <location>
        <begin position="617"/>
        <end position="627"/>
    </location>
</feature>
<dbReference type="Proteomes" id="UP000054560">
    <property type="component" value="Unassembled WGS sequence"/>
</dbReference>
<sequence length="667" mass="71999">MTSKHGRHGLSVLLGISLLPSNACIGRRPHSSDTNHHSHSRETTAPEHTVSAKQRNQTHTDTKPHTPSHTVIAGKRGEDTHTPSDTSGRGSTTETSAGQRTATHTHTHMNAHMNTNGAEADDRTGTGKTPAALLAVIATDKLVYIRLLPMARIVHTVSVAAALKGTRPLTAPQRLPRSQQGPKRRRTPSTYSTTSTTSTVSETSVSSTAGAQGVRGLQMRAEDTKGFGGASDPGMQSPDTRSIYSTDSAMLGGEGELGARTHAQMQTPVYNNEYTNTSDRPQTHTHTHTYIHTQTVMSELHGLASEIAKEPLNELGASVHASAIDACASVAWLCASDPSPKGTRSHTPEQEHTPAHAYADSTMIAYGWDNRAFVDALVGVSIDGERTGAPALNLERRAEYVLPCGLVSVVWLTRARLGVLDVNEHLHVLELGPRSTPLLLEIQDLSQHSLTYHEIAFNAPVRSASHDRSTKNSDQSYRESMERHSAALEGPMGHTSSAHTSPLRQSKASPDKSWNGGQLKSAMHKPWNGRDHTPPHSRSGTALILNTNMDSNVYKQSYNACVAEAGDLQLVGEQGIQQCTKTKAKSAATRRVRYRMYVNNMVWGSLGPNAETSGAPSERDEALESYRKRGNPKGKVADEDTVLCTLLGETSVLRVVSLSIKQQASFM</sequence>
<feature type="region of interest" description="Disordered" evidence="1">
    <location>
        <begin position="607"/>
        <end position="635"/>
    </location>
</feature>
<feature type="signal peptide" evidence="2">
    <location>
        <begin position="1"/>
        <end position="26"/>
    </location>
</feature>
<feature type="chain" id="PRO_5005538954" evidence="2">
    <location>
        <begin position="27"/>
        <end position="667"/>
    </location>
</feature>
<feature type="compositionally biased region" description="Polar residues" evidence="1">
    <location>
        <begin position="83"/>
        <end position="100"/>
    </location>
</feature>
<dbReference type="AlphaFoldDB" id="A0A0L0G0X7"/>
<organism evidence="3 4">
    <name type="scientific">Sphaeroforma arctica JP610</name>
    <dbReference type="NCBI Taxonomy" id="667725"/>
    <lineage>
        <taxon>Eukaryota</taxon>
        <taxon>Ichthyosporea</taxon>
        <taxon>Ichthyophonida</taxon>
        <taxon>Sphaeroforma</taxon>
    </lineage>
</organism>
<feature type="compositionally biased region" description="Basic and acidic residues" evidence="1">
    <location>
        <begin position="464"/>
        <end position="486"/>
    </location>
</feature>
<protein>
    <submittedName>
        <fullName evidence="3">Uncharacterized protein</fullName>
    </submittedName>
</protein>
<evidence type="ECO:0000313" key="3">
    <source>
        <dbReference type="EMBL" id="KNC81858.1"/>
    </source>
</evidence>
<keyword evidence="4" id="KW-1185">Reference proteome</keyword>
<dbReference type="RefSeq" id="XP_014155760.1">
    <property type="nucleotide sequence ID" value="XM_014300285.1"/>
</dbReference>
<gene>
    <name evidence="3" type="ORF">SARC_05847</name>
</gene>